<protein>
    <submittedName>
        <fullName evidence="1">Uncharacterized protein</fullName>
    </submittedName>
</protein>
<accession>A0A853PTA5</accession>
<sequence>MLLNVNIEYTIMKVTIETNVIRTILSDSSASCLNVLVALKETLVKVKKVTDEVPTLKQVAKTYGLQERTIKKFLPYLLNKGFLEVELIPSEWVSDVKGKITKEVQNVINIVTEAAINAEQPESVNDDVIVTVKAVNSITVMKKVYYLLPFILSNSYLDCNIVAKLDIDWLSRPLDKNRYKNQLKFNREWKKKQQEKVSVQAKKTDSNVIEVNAERVEVPIPESAQKRFMNKRDRIFQQKKQNLNRGYATNY</sequence>
<name>A0A853PTA5_BACFG</name>
<dbReference type="Proteomes" id="UP000093197">
    <property type="component" value="Unassembled WGS sequence"/>
</dbReference>
<evidence type="ECO:0000313" key="2">
    <source>
        <dbReference type="Proteomes" id="UP000093197"/>
    </source>
</evidence>
<dbReference type="AlphaFoldDB" id="A0A853PTA5"/>
<gene>
    <name evidence="1" type="ORF">AC094_29460</name>
</gene>
<organism evidence="1 2">
    <name type="scientific">Bacteroides fragilis</name>
    <dbReference type="NCBI Taxonomy" id="817"/>
    <lineage>
        <taxon>Bacteria</taxon>
        <taxon>Pseudomonadati</taxon>
        <taxon>Bacteroidota</taxon>
        <taxon>Bacteroidia</taxon>
        <taxon>Bacteroidales</taxon>
        <taxon>Bacteroidaceae</taxon>
        <taxon>Bacteroides</taxon>
    </lineage>
</organism>
<dbReference type="EMBL" id="LIDT01000030">
    <property type="protein sequence ID" value="OCR30597.1"/>
    <property type="molecule type" value="Genomic_DNA"/>
</dbReference>
<comment type="caution">
    <text evidence="1">The sequence shown here is derived from an EMBL/GenBank/DDBJ whole genome shotgun (WGS) entry which is preliminary data.</text>
</comment>
<reference evidence="1 2" key="1">
    <citation type="journal article" date="2016" name="PLoS ONE">
        <title>Genomic Diversity of Enterotoxigenic Strains of Bacteroides fragilis.</title>
        <authorList>
            <person name="Pierce J.V."/>
            <person name="Bernstein H.D."/>
        </authorList>
    </citation>
    <scope>NUCLEOTIDE SEQUENCE [LARGE SCALE GENOMIC DNA]</scope>
    <source>
        <strain evidence="1 2">20793-3</strain>
    </source>
</reference>
<proteinExistence type="predicted"/>
<evidence type="ECO:0000313" key="1">
    <source>
        <dbReference type="EMBL" id="OCR30597.1"/>
    </source>
</evidence>